<dbReference type="InterPro" id="IPR007867">
    <property type="entry name" value="GMC_OxRtase_C"/>
</dbReference>
<evidence type="ECO:0000256" key="1">
    <source>
        <dbReference type="ARBA" id="ARBA00010790"/>
    </source>
</evidence>
<reference evidence="4" key="1">
    <citation type="journal article" date="2012" name="Nat. Genet.">
        <title>Lifestyle transitions in plant pathogenic Colletotrichum fungi deciphered by genome and transcriptome analyses.</title>
        <authorList>
            <person name="O'Connell R.J."/>
            <person name="Thon M.R."/>
            <person name="Hacquard S."/>
            <person name="Amyotte S.G."/>
            <person name="Kleemann J."/>
            <person name="Torres M.F."/>
            <person name="Damm U."/>
            <person name="Buiate E.A."/>
            <person name="Epstein L."/>
            <person name="Alkan N."/>
            <person name="Altmueller J."/>
            <person name="Alvarado-Balderrama L."/>
            <person name="Bauser C.A."/>
            <person name="Becker C."/>
            <person name="Birren B.W."/>
            <person name="Chen Z."/>
            <person name="Choi J."/>
            <person name="Crouch J.A."/>
            <person name="Duvick J.P."/>
            <person name="Farman M.A."/>
            <person name="Gan P."/>
            <person name="Heiman D."/>
            <person name="Henrissat B."/>
            <person name="Howard R.J."/>
            <person name="Kabbage M."/>
            <person name="Koch C."/>
            <person name="Kracher B."/>
            <person name="Kubo Y."/>
            <person name="Law A.D."/>
            <person name="Lebrun M.-H."/>
            <person name="Lee Y.-H."/>
            <person name="Miyara I."/>
            <person name="Moore N."/>
            <person name="Neumann U."/>
            <person name="Nordstroem K."/>
            <person name="Panaccione D.G."/>
            <person name="Panstruga R."/>
            <person name="Place M."/>
            <person name="Proctor R.H."/>
            <person name="Prusky D."/>
            <person name="Rech G."/>
            <person name="Reinhardt R."/>
            <person name="Rollins J.A."/>
            <person name="Rounsley S."/>
            <person name="Schardl C.L."/>
            <person name="Schwartz D.C."/>
            <person name="Shenoy N."/>
            <person name="Shirasu K."/>
            <person name="Sikhakolli U.R."/>
            <person name="Stueber K."/>
            <person name="Sukno S.A."/>
            <person name="Sweigard J.A."/>
            <person name="Takano Y."/>
            <person name="Takahara H."/>
            <person name="Trail F."/>
            <person name="van der Does H.C."/>
            <person name="Voll L.M."/>
            <person name="Will I."/>
            <person name="Young S."/>
            <person name="Zeng Q."/>
            <person name="Zhang J."/>
            <person name="Zhou S."/>
            <person name="Dickman M.B."/>
            <person name="Schulze-Lefert P."/>
            <person name="Ver Loren van Themaat E."/>
            <person name="Ma L.-J."/>
            <person name="Vaillancourt L.J."/>
        </authorList>
    </citation>
    <scope>NUCLEOTIDE SEQUENCE [LARGE SCALE GENOMIC DNA]</scope>
    <source>
        <strain evidence="4">IMI 349063</strain>
    </source>
</reference>
<comment type="similarity">
    <text evidence="1">Belongs to the GMC oxidoreductase family.</text>
</comment>
<sequence>MAPRADLGVVDSSLSVYGVEGLKVVDLSIVPENVGANTNNTAFVVGEKAADIIAKDLGINIPPKL</sequence>
<dbReference type="EMBL" id="CACQ02007834">
    <property type="protein sequence ID" value="CCF45535.1"/>
    <property type="molecule type" value="Genomic_DNA"/>
</dbReference>
<dbReference type="Proteomes" id="UP000007174">
    <property type="component" value="Unassembled WGS sequence"/>
</dbReference>
<dbReference type="Gene3D" id="3.50.50.60">
    <property type="entry name" value="FAD/NAD(P)-binding domain"/>
    <property type="match status" value="1"/>
</dbReference>
<evidence type="ECO:0000259" key="2">
    <source>
        <dbReference type="Pfam" id="PF05199"/>
    </source>
</evidence>
<dbReference type="STRING" id="759273.H1VZ73"/>
<dbReference type="VEuPathDB" id="FungiDB:CH63R_13356"/>
<accession>H1VZ73</accession>
<dbReference type="SUPFAM" id="SSF51905">
    <property type="entry name" value="FAD/NAD(P)-binding domain"/>
    <property type="match status" value="1"/>
</dbReference>
<dbReference type="InterPro" id="IPR012132">
    <property type="entry name" value="GMC_OxRdtase"/>
</dbReference>
<gene>
    <name evidence="3" type="ORF">CH063_03630</name>
</gene>
<dbReference type="PANTHER" id="PTHR11552:SF78">
    <property type="entry name" value="GLUCOSE-METHANOL-CHOLINE OXIDOREDUCTASE N-TERMINAL DOMAIN-CONTAINING PROTEIN"/>
    <property type="match status" value="1"/>
</dbReference>
<dbReference type="GO" id="GO:0016614">
    <property type="term" value="F:oxidoreductase activity, acting on CH-OH group of donors"/>
    <property type="evidence" value="ECO:0007669"/>
    <property type="project" value="InterPro"/>
</dbReference>
<dbReference type="Pfam" id="PF05199">
    <property type="entry name" value="GMC_oxred_C"/>
    <property type="match status" value="1"/>
</dbReference>
<proteinExistence type="inferred from homology"/>
<name>H1VZ73_COLHI</name>
<organism evidence="3 4">
    <name type="scientific">Colletotrichum higginsianum (strain IMI 349063)</name>
    <name type="common">Crucifer anthracnose fungus</name>
    <dbReference type="NCBI Taxonomy" id="759273"/>
    <lineage>
        <taxon>Eukaryota</taxon>
        <taxon>Fungi</taxon>
        <taxon>Dikarya</taxon>
        <taxon>Ascomycota</taxon>
        <taxon>Pezizomycotina</taxon>
        <taxon>Sordariomycetes</taxon>
        <taxon>Hypocreomycetidae</taxon>
        <taxon>Glomerellales</taxon>
        <taxon>Glomerellaceae</taxon>
        <taxon>Colletotrichum</taxon>
        <taxon>Colletotrichum destructivum species complex</taxon>
    </lineage>
</organism>
<dbReference type="AlphaFoldDB" id="H1VZ73"/>
<evidence type="ECO:0000313" key="3">
    <source>
        <dbReference type="EMBL" id="CCF45535.1"/>
    </source>
</evidence>
<dbReference type="PANTHER" id="PTHR11552">
    <property type="entry name" value="GLUCOSE-METHANOL-CHOLINE GMC OXIDOREDUCTASE"/>
    <property type="match status" value="1"/>
</dbReference>
<evidence type="ECO:0000313" key="4">
    <source>
        <dbReference type="Proteomes" id="UP000007174"/>
    </source>
</evidence>
<protein>
    <submittedName>
        <fullName evidence="3">Glucose-methanol-choline oxidoreductase</fullName>
    </submittedName>
</protein>
<dbReference type="InterPro" id="IPR036188">
    <property type="entry name" value="FAD/NAD-bd_sf"/>
</dbReference>
<feature type="domain" description="Glucose-methanol-choline oxidoreductase C-terminal" evidence="2">
    <location>
        <begin position="1"/>
        <end position="46"/>
    </location>
</feature>
<dbReference type="GO" id="GO:0050660">
    <property type="term" value="F:flavin adenine dinucleotide binding"/>
    <property type="evidence" value="ECO:0007669"/>
    <property type="project" value="InterPro"/>
</dbReference>
<dbReference type="HOGENOM" id="CLU_002865_8_3_1"/>